<comment type="similarity">
    <text evidence="8">Belongs to the methyl-accepting chemotaxis (MCP) protein family.</text>
</comment>
<keyword evidence="3" id="KW-0145">Chemotaxis</keyword>
<dbReference type="GO" id="GO:0005886">
    <property type="term" value="C:plasma membrane"/>
    <property type="evidence" value="ECO:0007669"/>
    <property type="project" value="UniProtKB-SubCell"/>
</dbReference>
<dbReference type="CDD" id="cd06225">
    <property type="entry name" value="HAMP"/>
    <property type="match status" value="1"/>
</dbReference>
<accession>A0A1I5ULD8</accession>
<evidence type="ECO:0000259" key="12">
    <source>
        <dbReference type="PROSITE" id="PS50111"/>
    </source>
</evidence>
<dbReference type="Pfam" id="PF02743">
    <property type="entry name" value="dCache_1"/>
    <property type="match status" value="1"/>
</dbReference>
<evidence type="ECO:0000256" key="1">
    <source>
        <dbReference type="ARBA" id="ARBA00004651"/>
    </source>
</evidence>
<evidence type="ECO:0000256" key="7">
    <source>
        <dbReference type="ARBA" id="ARBA00023224"/>
    </source>
</evidence>
<dbReference type="EMBL" id="FOXW01000001">
    <property type="protein sequence ID" value="SFP96131.1"/>
    <property type="molecule type" value="Genomic_DNA"/>
</dbReference>
<evidence type="ECO:0000256" key="9">
    <source>
        <dbReference type="PROSITE-ProRule" id="PRU00284"/>
    </source>
</evidence>
<evidence type="ECO:0000256" key="2">
    <source>
        <dbReference type="ARBA" id="ARBA00022475"/>
    </source>
</evidence>
<feature type="transmembrane region" description="Helical" evidence="11">
    <location>
        <begin position="309"/>
        <end position="332"/>
    </location>
</feature>
<evidence type="ECO:0000256" key="5">
    <source>
        <dbReference type="ARBA" id="ARBA00022989"/>
    </source>
</evidence>
<keyword evidence="6 11" id="KW-0472">Membrane</keyword>
<keyword evidence="15" id="KW-1185">Reference proteome</keyword>
<protein>
    <submittedName>
        <fullName evidence="14">Methyl-accepting chemotaxis sensory transducer with Cache sensor</fullName>
    </submittedName>
</protein>
<evidence type="ECO:0000313" key="15">
    <source>
        <dbReference type="Proteomes" id="UP000199136"/>
    </source>
</evidence>
<keyword evidence="2" id="KW-1003">Cell membrane</keyword>
<feature type="domain" description="HAMP" evidence="13">
    <location>
        <begin position="384"/>
        <end position="406"/>
    </location>
</feature>
<feature type="compositionally biased region" description="Acidic residues" evidence="10">
    <location>
        <begin position="716"/>
        <end position="727"/>
    </location>
</feature>
<dbReference type="SMART" id="SM00283">
    <property type="entry name" value="MA"/>
    <property type="match status" value="1"/>
</dbReference>
<gene>
    <name evidence="14" type="ORF">SAMN04488506_0061</name>
</gene>
<dbReference type="GO" id="GO:0007165">
    <property type="term" value="P:signal transduction"/>
    <property type="evidence" value="ECO:0007669"/>
    <property type="project" value="UniProtKB-KW"/>
</dbReference>
<evidence type="ECO:0000313" key="14">
    <source>
        <dbReference type="EMBL" id="SFP96131.1"/>
    </source>
</evidence>
<evidence type="ECO:0000256" key="4">
    <source>
        <dbReference type="ARBA" id="ARBA00022692"/>
    </source>
</evidence>
<dbReference type="Gene3D" id="6.10.340.10">
    <property type="match status" value="1"/>
</dbReference>
<dbReference type="AlphaFoldDB" id="A0A1I5ULD8"/>
<keyword evidence="5 11" id="KW-1133">Transmembrane helix</keyword>
<evidence type="ECO:0000256" key="11">
    <source>
        <dbReference type="SAM" id="Phobius"/>
    </source>
</evidence>
<dbReference type="InterPro" id="IPR033479">
    <property type="entry name" value="dCache_1"/>
</dbReference>
<keyword evidence="4 11" id="KW-0812">Transmembrane</keyword>
<dbReference type="Proteomes" id="UP000199136">
    <property type="component" value="Unassembled WGS sequence"/>
</dbReference>
<dbReference type="PANTHER" id="PTHR32089">
    <property type="entry name" value="METHYL-ACCEPTING CHEMOTAXIS PROTEIN MCPB"/>
    <property type="match status" value="1"/>
</dbReference>
<evidence type="ECO:0000256" key="8">
    <source>
        <dbReference type="ARBA" id="ARBA00029447"/>
    </source>
</evidence>
<feature type="region of interest" description="Disordered" evidence="10">
    <location>
        <begin position="716"/>
        <end position="737"/>
    </location>
</feature>
<dbReference type="PANTHER" id="PTHR32089:SF112">
    <property type="entry name" value="LYSOZYME-LIKE PROTEIN-RELATED"/>
    <property type="match status" value="1"/>
</dbReference>
<evidence type="ECO:0000256" key="10">
    <source>
        <dbReference type="SAM" id="MobiDB-lite"/>
    </source>
</evidence>
<dbReference type="InterPro" id="IPR029151">
    <property type="entry name" value="Sensor-like_sf"/>
</dbReference>
<dbReference type="InterPro" id="IPR004089">
    <property type="entry name" value="MCPsignal_dom"/>
</dbReference>
<evidence type="ECO:0000256" key="6">
    <source>
        <dbReference type="ARBA" id="ARBA00023136"/>
    </source>
</evidence>
<sequence>MMADKFKDIVKTVIEKAKDIRWKKRDVSKTNRKKSIKYPIILLIVLLVAAPVVVALTLSADNSTKLLADRIETSEKDMTTILANQLQDTAKSMENSLDLLAKEEVFWQITEDDSVRSEIWNNLNILQTTSNNIGTALYAPVEKEVIATTTGVYENYDPTNREWYTGALDAKGKVYWSTPYTNTVDSEQIITASKAVYQGGELVGVLAFDLLLSNVNNMVNDLNIGNTGYFFIADKNGTVFMSQKASEVDSSIVNDLMFTTAYEENGFVDNERNDKVDAYYQKVPALGLTIYTIAEKAEMAPELAMNNKVILFIVVVGTLIAVLLALIVSGYLTRITSSFVQAFDKLKNGDLSTRMTSDDLAFKFESKWLKKKRTIQSTSVSEDGNEFGQLAHHFNEMARRFNETVGRMKEESIQLADMTETMTEIARQTTSATEEVSETIMGVAEATGTQTQDTTHTAEQMGELVDVFNQIEVSLGQMQTNTEVTAEANMNSSEKLFFVYENWQATVEMLKTLQKNINGVNMEIQNVDKIVQSIQEISKQTNLLALNAAIEAARAGEAGRGFAVVADEVRKLAEKSASSSKEISQIISTIQKKSNDMVTKVQDTNDGSEKQTAFIDQAIDAANTVTDKMDLLMQDISSVAGLNEVIVVKKETVVSSIENIAASAEENSAATEEVSANAEEILATMQEFSSHITDLERVASELSDSANQFQLYDEETDHADEDDEVYPDVENLSLGEI</sequence>
<organism evidence="14 15">
    <name type="scientific">Desemzia incerta</name>
    <dbReference type="NCBI Taxonomy" id="82801"/>
    <lineage>
        <taxon>Bacteria</taxon>
        <taxon>Bacillati</taxon>
        <taxon>Bacillota</taxon>
        <taxon>Bacilli</taxon>
        <taxon>Lactobacillales</taxon>
        <taxon>Carnobacteriaceae</taxon>
        <taxon>Desemzia</taxon>
    </lineage>
</organism>
<dbReference type="SUPFAM" id="SSF58104">
    <property type="entry name" value="Methyl-accepting chemotaxis protein (MCP) signaling domain"/>
    <property type="match status" value="1"/>
</dbReference>
<dbReference type="Gene3D" id="1.10.287.950">
    <property type="entry name" value="Methyl-accepting chemotaxis protein"/>
    <property type="match status" value="1"/>
</dbReference>
<dbReference type="Pfam" id="PF00015">
    <property type="entry name" value="MCPsignal"/>
    <property type="match status" value="1"/>
</dbReference>
<dbReference type="PROSITE" id="PS50111">
    <property type="entry name" value="CHEMOTAXIS_TRANSDUC_2"/>
    <property type="match status" value="1"/>
</dbReference>
<dbReference type="SUPFAM" id="SSF103190">
    <property type="entry name" value="Sensory domain-like"/>
    <property type="match status" value="1"/>
</dbReference>
<dbReference type="OrthoDB" id="9760371at2"/>
<evidence type="ECO:0000259" key="13">
    <source>
        <dbReference type="PROSITE" id="PS50885"/>
    </source>
</evidence>
<feature type="domain" description="Methyl-accepting transducer" evidence="12">
    <location>
        <begin position="425"/>
        <end position="682"/>
    </location>
</feature>
<dbReference type="InterPro" id="IPR003660">
    <property type="entry name" value="HAMP_dom"/>
</dbReference>
<name>A0A1I5ULD8_9LACT</name>
<dbReference type="GO" id="GO:0006935">
    <property type="term" value="P:chemotaxis"/>
    <property type="evidence" value="ECO:0007669"/>
    <property type="project" value="UniProtKB-KW"/>
</dbReference>
<keyword evidence="7 9" id="KW-0807">Transducer</keyword>
<feature type="transmembrane region" description="Helical" evidence="11">
    <location>
        <begin position="38"/>
        <end position="60"/>
    </location>
</feature>
<comment type="subcellular location">
    <subcellularLocation>
        <location evidence="1">Cell membrane</location>
        <topology evidence="1">Multi-pass membrane protein</topology>
    </subcellularLocation>
</comment>
<evidence type="ECO:0000256" key="3">
    <source>
        <dbReference type="ARBA" id="ARBA00022500"/>
    </source>
</evidence>
<proteinExistence type="inferred from homology"/>
<dbReference type="PROSITE" id="PS50885">
    <property type="entry name" value="HAMP"/>
    <property type="match status" value="1"/>
</dbReference>
<dbReference type="CDD" id="cd12913">
    <property type="entry name" value="PDC1_MCP_like"/>
    <property type="match status" value="1"/>
</dbReference>
<reference evidence="14 15" key="1">
    <citation type="submission" date="2016-10" db="EMBL/GenBank/DDBJ databases">
        <authorList>
            <person name="de Groot N.N."/>
        </authorList>
    </citation>
    <scope>NUCLEOTIDE SEQUENCE [LARGE SCALE GENOMIC DNA]</scope>
    <source>
        <strain evidence="14 15">DSM 20581</strain>
    </source>
</reference>
<dbReference type="STRING" id="82801.SAMN04488506_0061"/>
<dbReference type="Gene3D" id="3.30.450.20">
    <property type="entry name" value="PAS domain"/>
    <property type="match status" value="1"/>
</dbReference>